<dbReference type="Gene3D" id="3.80.10.10">
    <property type="entry name" value="Ribonuclease Inhibitor"/>
    <property type="match status" value="2"/>
</dbReference>
<keyword evidence="2" id="KW-1185">Reference proteome</keyword>
<dbReference type="InterPro" id="IPR032675">
    <property type="entry name" value="LRR_dom_sf"/>
</dbReference>
<proteinExistence type="predicted"/>
<evidence type="ECO:0000313" key="2">
    <source>
        <dbReference type="Proteomes" id="UP000070544"/>
    </source>
</evidence>
<protein>
    <submittedName>
        <fullName evidence="1">RNI-like protein</fullName>
    </submittedName>
</protein>
<dbReference type="GO" id="GO:0031146">
    <property type="term" value="P:SCF-dependent proteasomal ubiquitin-dependent protein catabolic process"/>
    <property type="evidence" value="ECO:0007669"/>
    <property type="project" value="TreeGrafter"/>
</dbReference>
<evidence type="ECO:0000313" key="1">
    <source>
        <dbReference type="EMBL" id="KXS17045.1"/>
    </source>
</evidence>
<dbReference type="SUPFAM" id="SSF52047">
    <property type="entry name" value="RNI-like"/>
    <property type="match status" value="1"/>
</dbReference>
<dbReference type="GO" id="GO:0019005">
    <property type="term" value="C:SCF ubiquitin ligase complex"/>
    <property type="evidence" value="ECO:0007669"/>
    <property type="project" value="TreeGrafter"/>
</dbReference>
<name>A0A139AKU2_GONPJ</name>
<organism evidence="1 2">
    <name type="scientific">Gonapodya prolifera (strain JEL478)</name>
    <name type="common">Monoblepharis prolifera</name>
    <dbReference type="NCBI Taxonomy" id="1344416"/>
    <lineage>
        <taxon>Eukaryota</taxon>
        <taxon>Fungi</taxon>
        <taxon>Fungi incertae sedis</taxon>
        <taxon>Chytridiomycota</taxon>
        <taxon>Chytridiomycota incertae sedis</taxon>
        <taxon>Monoblepharidomycetes</taxon>
        <taxon>Monoblepharidales</taxon>
        <taxon>Gonapodyaceae</taxon>
        <taxon>Gonapodya</taxon>
    </lineage>
</organism>
<sequence>MIGALLSSVCPKLQSLAFSSTRASDNRLLSLLSTTVEPLPSHMTPISDRIASLDLGSHPALLPSTLRRLATSLPNMRHFSLRSNNILSSPNAIDDLRGFFELVGRRNHLQTLTARSSPSFMDVDVVTTMVRCCASSLTKLDFGDRAAKMDRSADPLHYGPFSRTPIPSWGALNALTGLTNLAHLRLPGLQGVFDTGAMLKRMPSLVALDVSGCKNLKDQVLRELAEFCFLVRWIDVAGCEWIGDKALFGLGKESSVPYLTALDICGTDVSEQRLGWLVGRCSSLMKPRSLGPRTSRTSTGDSGRV</sequence>
<dbReference type="AlphaFoldDB" id="A0A139AKU2"/>
<dbReference type="Proteomes" id="UP000070544">
    <property type="component" value="Unassembled WGS sequence"/>
</dbReference>
<reference evidence="1 2" key="1">
    <citation type="journal article" date="2015" name="Genome Biol. Evol.">
        <title>Phylogenomic analyses indicate that early fungi evolved digesting cell walls of algal ancestors of land plants.</title>
        <authorList>
            <person name="Chang Y."/>
            <person name="Wang S."/>
            <person name="Sekimoto S."/>
            <person name="Aerts A.L."/>
            <person name="Choi C."/>
            <person name="Clum A."/>
            <person name="LaButti K.M."/>
            <person name="Lindquist E.A."/>
            <person name="Yee Ngan C."/>
            <person name="Ohm R.A."/>
            <person name="Salamov A.A."/>
            <person name="Grigoriev I.V."/>
            <person name="Spatafora J.W."/>
            <person name="Berbee M.L."/>
        </authorList>
    </citation>
    <scope>NUCLEOTIDE SEQUENCE [LARGE SCALE GENOMIC DNA]</scope>
    <source>
        <strain evidence="1 2">JEL478</strain>
    </source>
</reference>
<gene>
    <name evidence="1" type="ORF">M427DRAFT_55063</name>
</gene>
<dbReference type="PANTHER" id="PTHR13318">
    <property type="entry name" value="PARTNER OF PAIRED, ISOFORM B-RELATED"/>
    <property type="match status" value="1"/>
</dbReference>
<dbReference type="EMBL" id="KQ965749">
    <property type="protein sequence ID" value="KXS17045.1"/>
    <property type="molecule type" value="Genomic_DNA"/>
</dbReference>
<accession>A0A139AKU2</accession>
<dbReference type="OrthoDB" id="10257471at2759"/>
<dbReference type="STRING" id="1344416.A0A139AKU2"/>